<dbReference type="AlphaFoldDB" id="A0A835XNE5"/>
<evidence type="ECO:0000313" key="2">
    <source>
        <dbReference type="Proteomes" id="UP000612055"/>
    </source>
</evidence>
<reference evidence="1" key="1">
    <citation type="journal article" date="2020" name="bioRxiv">
        <title>Comparative genomics of Chlamydomonas.</title>
        <authorList>
            <person name="Craig R.J."/>
            <person name="Hasan A.R."/>
            <person name="Ness R.W."/>
            <person name="Keightley P.D."/>
        </authorList>
    </citation>
    <scope>NUCLEOTIDE SEQUENCE</scope>
    <source>
        <strain evidence="1">CCAP 11/70</strain>
    </source>
</reference>
<protein>
    <submittedName>
        <fullName evidence="1">Uncharacterized protein</fullName>
    </submittedName>
</protein>
<keyword evidence="2" id="KW-1185">Reference proteome</keyword>
<organism evidence="1 2">
    <name type="scientific">Edaphochlamys debaryana</name>
    <dbReference type="NCBI Taxonomy" id="47281"/>
    <lineage>
        <taxon>Eukaryota</taxon>
        <taxon>Viridiplantae</taxon>
        <taxon>Chlorophyta</taxon>
        <taxon>core chlorophytes</taxon>
        <taxon>Chlorophyceae</taxon>
        <taxon>CS clade</taxon>
        <taxon>Chlamydomonadales</taxon>
        <taxon>Chlamydomonadales incertae sedis</taxon>
        <taxon>Edaphochlamys</taxon>
    </lineage>
</organism>
<dbReference type="EMBL" id="JAEHOE010000119">
    <property type="protein sequence ID" value="KAG2485978.1"/>
    <property type="molecule type" value="Genomic_DNA"/>
</dbReference>
<accession>A0A835XNE5</accession>
<proteinExistence type="predicted"/>
<dbReference type="Proteomes" id="UP000612055">
    <property type="component" value="Unassembled WGS sequence"/>
</dbReference>
<name>A0A835XNE5_9CHLO</name>
<comment type="caution">
    <text evidence="1">The sequence shown here is derived from an EMBL/GenBank/DDBJ whole genome shotgun (WGS) entry which is preliminary data.</text>
</comment>
<gene>
    <name evidence="1" type="ORF">HYH03_015301</name>
</gene>
<evidence type="ECO:0000313" key="1">
    <source>
        <dbReference type="EMBL" id="KAG2485978.1"/>
    </source>
</evidence>
<sequence length="135" mass="14486">MQRWPSCSSVVLTVPHDADPAVCLRPFAGTPGADACRRIKALTLCYEKDGYAKSFPSASLEELLRCAPLLQTLSLWVSPLLSAASLGQASSALAALDHLRSLKLGRFGWIGCIGAQLAARLTHLEIADIGRRCRP</sequence>